<name>A0ABP2K379_9LIST</name>
<proteinExistence type="predicted"/>
<organism evidence="1 2">
    <name type="scientific">Listeria marthii FSL S4-120</name>
    <dbReference type="NCBI Taxonomy" id="702457"/>
    <lineage>
        <taxon>Bacteria</taxon>
        <taxon>Bacillati</taxon>
        <taxon>Bacillota</taxon>
        <taxon>Bacilli</taxon>
        <taxon>Bacillales</taxon>
        <taxon>Listeriaceae</taxon>
        <taxon>Listeria</taxon>
    </lineage>
</organism>
<feature type="non-terminal residue" evidence="1">
    <location>
        <position position="56"/>
    </location>
</feature>
<dbReference type="Proteomes" id="UP000003412">
    <property type="component" value="Chromosome"/>
</dbReference>
<sequence length="56" mass="6313">MESRTYPAPLIYQNGIHHFAGISTFTLRLNKVRLPGFIGPVPLPLSIRENILEKPV</sequence>
<reference evidence="1 2" key="1">
    <citation type="journal article" date="2010" name="Microbiol. Resour. Announc.">
        <title>Comparative genomics of the bacterial genus Listeria: Genome evolution is characterized by limited gene acquisition and limited gene loss.</title>
        <authorList>
            <person name="den Bakker H.C."/>
            <person name="Cummings C.A."/>
            <person name="Ferreira V."/>
            <person name="Vatta P."/>
            <person name="Orsi R.H."/>
            <person name="Degoricija L."/>
            <person name="Barker M."/>
            <person name="Petrauskene O."/>
            <person name="Furtado M.R."/>
            <person name="Wiedmann M."/>
        </authorList>
    </citation>
    <scope>NUCLEOTIDE SEQUENCE [LARGE SCALE GENOMIC DNA]</scope>
    <source>
        <strain evidence="1 2">FSL S4-120</strain>
    </source>
</reference>
<keyword evidence="2" id="KW-1185">Reference proteome</keyword>
<accession>A0ABP2K379</accession>
<gene>
    <name evidence="1" type="ORF">NT05LM_0433</name>
</gene>
<evidence type="ECO:0000313" key="2">
    <source>
        <dbReference type="Proteomes" id="UP000003412"/>
    </source>
</evidence>
<comment type="caution">
    <text evidence="1">The sequence shown here is derived from an EMBL/GenBank/DDBJ whole genome shotgun (WGS) entry which is preliminary data.</text>
</comment>
<dbReference type="EMBL" id="ADXF01000257">
    <property type="protein sequence ID" value="EFR88953.1"/>
    <property type="molecule type" value="Genomic_DNA"/>
</dbReference>
<protein>
    <submittedName>
        <fullName evidence="1">Outer membrane assembly lipoprotein YfiO</fullName>
    </submittedName>
</protein>
<evidence type="ECO:0000313" key="1">
    <source>
        <dbReference type="EMBL" id="EFR88953.1"/>
    </source>
</evidence>
<keyword evidence="1" id="KW-0449">Lipoprotein</keyword>